<dbReference type="InterPro" id="IPR036291">
    <property type="entry name" value="NAD(P)-bd_dom_sf"/>
</dbReference>
<dbReference type="PANTHER" id="PTHR45458:SF1">
    <property type="entry name" value="SHORT CHAIN DEHYDROGENASE"/>
    <property type="match status" value="1"/>
</dbReference>
<dbReference type="InterPro" id="IPR002347">
    <property type="entry name" value="SDR_fam"/>
</dbReference>
<name>K6ZYQ3_9ALTE</name>
<dbReference type="OrthoDB" id="5786478at2"/>
<protein>
    <submittedName>
        <fullName evidence="1">C-factor</fullName>
    </submittedName>
</protein>
<gene>
    <name evidence="1" type="primary">csgA</name>
    <name evidence="1" type="ORF">GPLA_4433</name>
</gene>
<dbReference type="Proteomes" id="UP000006322">
    <property type="component" value="Unassembled WGS sequence"/>
</dbReference>
<comment type="caution">
    <text evidence="1">The sequence shown here is derived from an EMBL/GenBank/DDBJ whole genome shotgun (WGS) entry which is preliminary data.</text>
</comment>
<dbReference type="Pfam" id="PF00106">
    <property type="entry name" value="adh_short"/>
    <property type="match status" value="1"/>
</dbReference>
<dbReference type="PRINTS" id="PR00081">
    <property type="entry name" value="GDHRDH"/>
</dbReference>
<dbReference type="GO" id="GO:0016616">
    <property type="term" value="F:oxidoreductase activity, acting on the CH-OH group of donors, NAD or NADP as acceptor"/>
    <property type="evidence" value="ECO:0007669"/>
    <property type="project" value="TreeGrafter"/>
</dbReference>
<sequence length="231" mass="24647">MKTVLVTGANRGIGLGLCQQYISQGDVVIGVCREGSSQQDLLALKTISGNRMHILHADLHSENSINQLANAVQGNFKLDILINNAGVSANETFGQWTQSAFVDNFMINSIAPSLVCQALLGALTSEAKVIQMSSGVASITHSKQFADAPLDAYAMSKAALNMFTQRFAWQNKENGKIVCAISPGWVQTDMGGQEATSTVEQAVIQLISVIKGLTKADSGKFIDESGSQIPW</sequence>
<keyword evidence="2" id="KW-1185">Reference proteome</keyword>
<reference evidence="2" key="1">
    <citation type="journal article" date="2014" name="Environ. Microbiol.">
        <title>Comparative genomics of the marine bacterial genus Glaciecola reveals the high degree of genomic diversity and genomic characteristic for cold adaptation.</title>
        <authorList>
            <person name="Qin Q.L."/>
            <person name="Xie B.B."/>
            <person name="Yu Y."/>
            <person name="Shu Y.L."/>
            <person name="Rong J.C."/>
            <person name="Zhang Y.J."/>
            <person name="Zhao D.L."/>
            <person name="Chen X.L."/>
            <person name="Zhang X.Y."/>
            <person name="Chen B."/>
            <person name="Zhou B.C."/>
            <person name="Zhang Y.Z."/>
        </authorList>
    </citation>
    <scope>NUCLEOTIDE SEQUENCE [LARGE SCALE GENOMIC DNA]</scope>
    <source>
        <strain evidence="2">LMG 21857</strain>
    </source>
</reference>
<dbReference type="SUPFAM" id="SSF51735">
    <property type="entry name" value="NAD(P)-binding Rossmann-fold domains"/>
    <property type="match status" value="1"/>
</dbReference>
<dbReference type="STRING" id="1129793.GPLA_4433"/>
<dbReference type="AlphaFoldDB" id="K6ZYQ3"/>
<evidence type="ECO:0000313" key="2">
    <source>
        <dbReference type="Proteomes" id="UP000006322"/>
    </source>
</evidence>
<dbReference type="CDD" id="cd05325">
    <property type="entry name" value="carb_red_sniffer_like_SDR_c"/>
    <property type="match status" value="1"/>
</dbReference>
<dbReference type="RefSeq" id="WP_007107075.1">
    <property type="nucleotide sequence ID" value="NZ_BAER01000129.1"/>
</dbReference>
<dbReference type="EMBL" id="BAER01000129">
    <property type="protein sequence ID" value="GAC35312.1"/>
    <property type="molecule type" value="Genomic_DNA"/>
</dbReference>
<dbReference type="InterPro" id="IPR052184">
    <property type="entry name" value="SDR_enzymes"/>
</dbReference>
<proteinExistence type="predicted"/>
<dbReference type="Gene3D" id="3.40.50.720">
    <property type="entry name" value="NAD(P)-binding Rossmann-like Domain"/>
    <property type="match status" value="1"/>
</dbReference>
<accession>K6ZYQ3</accession>
<organism evidence="1 2">
    <name type="scientific">Paraglaciecola polaris LMG 21857</name>
    <dbReference type="NCBI Taxonomy" id="1129793"/>
    <lineage>
        <taxon>Bacteria</taxon>
        <taxon>Pseudomonadati</taxon>
        <taxon>Pseudomonadota</taxon>
        <taxon>Gammaproteobacteria</taxon>
        <taxon>Alteromonadales</taxon>
        <taxon>Alteromonadaceae</taxon>
        <taxon>Paraglaciecola</taxon>
    </lineage>
</organism>
<dbReference type="PANTHER" id="PTHR45458">
    <property type="entry name" value="SHORT-CHAIN DEHYDROGENASE/REDUCTASE SDR"/>
    <property type="match status" value="1"/>
</dbReference>
<evidence type="ECO:0000313" key="1">
    <source>
        <dbReference type="EMBL" id="GAC35312.1"/>
    </source>
</evidence>